<dbReference type="Pfam" id="PF13013">
    <property type="entry name" value="F-box-like_2"/>
    <property type="match status" value="1"/>
</dbReference>
<feature type="domain" description="F-box" evidence="2">
    <location>
        <begin position="213"/>
        <end position="286"/>
    </location>
</feature>
<dbReference type="InterPro" id="IPR001810">
    <property type="entry name" value="F-box_dom"/>
</dbReference>
<gene>
    <name evidence="3" type="ORF">P154DRAFT_558342</name>
</gene>
<dbReference type="PANTHER" id="PTHR42085">
    <property type="entry name" value="F-BOX DOMAIN-CONTAINING PROTEIN"/>
    <property type="match status" value="1"/>
</dbReference>
<dbReference type="EMBL" id="ML977556">
    <property type="protein sequence ID" value="KAF2008011.1"/>
    <property type="molecule type" value="Genomic_DNA"/>
</dbReference>
<dbReference type="OrthoDB" id="3795901at2759"/>
<dbReference type="InterPro" id="IPR038883">
    <property type="entry name" value="AN11006-like"/>
</dbReference>
<protein>
    <recommendedName>
        <fullName evidence="2">F-box domain-containing protein</fullName>
    </recommendedName>
</protein>
<evidence type="ECO:0000259" key="2">
    <source>
        <dbReference type="Pfam" id="PF13013"/>
    </source>
</evidence>
<dbReference type="PANTHER" id="PTHR42085:SF2">
    <property type="entry name" value="F-BOX DOMAIN-CONTAINING PROTEIN"/>
    <property type="match status" value="1"/>
</dbReference>
<dbReference type="Proteomes" id="UP000799779">
    <property type="component" value="Unassembled WGS sequence"/>
</dbReference>
<evidence type="ECO:0000256" key="1">
    <source>
        <dbReference type="SAM" id="MobiDB-lite"/>
    </source>
</evidence>
<evidence type="ECO:0000313" key="3">
    <source>
        <dbReference type="EMBL" id="KAF2008011.1"/>
    </source>
</evidence>
<proteinExistence type="predicted"/>
<name>A0A6A5X595_9PLEO</name>
<sequence>MAKTTGVTNVSWNRVICSAGLTPMLILRQTLSSYGPRLTAHTSAREGLFIILLPSVNLVLLTIYCKPTTCKKSLRLNTYLRRSTAMAHKRPRSPRPGERNGGFKKTRTSDGEGDDSANSSNELSNTSNYNDDPNGISSSTGDANSGSNFNGNAGGNSNLDSNVTNTPNSGNQRTSQAVPPPINTSGIVTASACNVGPNTPMANTPPFTPVVAVPMVRDPHVFRFLDLPGELRNKIYNYTLDHVQQAVIRHRPKVSALRRSANWVSRRPMSGLLEVCRLIRQEFRPTYLRKQEFGIDYMSISAYIRTFYPEGVAGDSCRAGNMTLAVPDVITRKELKDGVDLWPLIENWANGWQIQAGFGRYFSHGYSAVTDGEAKDLYRLLGRKVQVGRKVSSMNPVWKVVIRNRQLASVIVRRYDDHRRPYIHIAFKIQYKEDWMTVTPQVPSAEWCLERGFDRMEYFIIKVSVALPTQPTVVRAGGPKMKYVPGPTKASARKACRNLNDGRFARR</sequence>
<dbReference type="AlphaFoldDB" id="A0A6A5X595"/>
<feature type="compositionally biased region" description="Polar residues" evidence="1">
    <location>
        <begin position="116"/>
        <end position="142"/>
    </location>
</feature>
<evidence type="ECO:0000313" key="4">
    <source>
        <dbReference type="Proteomes" id="UP000799779"/>
    </source>
</evidence>
<accession>A0A6A5X595</accession>
<feature type="compositionally biased region" description="Low complexity" evidence="1">
    <location>
        <begin position="143"/>
        <end position="158"/>
    </location>
</feature>
<organism evidence="3 4">
    <name type="scientific">Amniculicola lignicola CBS 123094</name>
    <dbReference type="NCBI Taxonomy" id="1392246"/>
    <lineage>
        <taxon>Eukaryota</taxon>
        <taxon>Fungi</taxon>
        <taxon>Dikarya</taxon>
        <taxon>Ascomycota</taxon>
        <taxon>Pezizomycotina</taxon>
        <taxon>Dothideomycetes</taxon>
        <taxon>Pleosporomycetidae</taxon>
        <taxon>Pleosporales</taxon>
        <taxon>Amniculicolaceae</taxon>
        <taxon>Amniculicola</taxon>
    </lineage>
</organism>
<feature type="region of interest" description="Disordered" evidence="1">
    <location>
        <begin position="82"/>
        <end position="185"/>
    </location>
</feature>
<reference evidence="3" key="1">
    <citation type="journal article" date="2020" name="Stud. Mycol.">
        <title>101 Dothideomycetes genomes: a test case for predicting lifestyles and emergence of pathogens.</title>
        <authorList>
            <person name="Haridas S."/>
            <person name="Albert R."/>
            <person name="Binder M."/>
            <person name="Bloem J."/>
            <person name="Labutti K."/>
            <person name="Salamov A."/>
            <person name="Andreopoulos B."/>
            <person name="Baker S."/>
            <person name="Barry K."/>
            <person name="Bills G."/>
            <person name="Bluhm B."/>
            <person name="Cannon C."/>
            <person name="Castanera R."/>
            <person name="Culley D."/>
            <person name="Daum C."/>
            <person name="Ezra D."/>
            <person name="Gonzalez J."/>
            <person name="Henrissat B."/>
            <person name="Kuo A."/>
            <person name="Liang C."/>
            <person name="Lipzen A."/>
            <person name="Lutzoni F."/>
            <person name="Magnuson J."/>
            <person name="Mondo S."/>
            <person name="Nolan M."/>
            <person name="Ohm R."/>
            <person name="Pangilinan J."/>
            <person name="Park H.-J."/>
            <person name="Ramirez L."/>
            <person name="Alfaro M."/>
            <person name="Sun H."/>
            <person name="Tritt A."/>
            <person name="Yoshinaga Y."/>
            <person name="Zwiers L.-H."/>
            <person name="Turgeon B."/>
            <person name="Goodwin S."/>
            <person name="Spatafora J."/>
            <person name="Crous P."/>
            <person name="Grigoriev I."/>
        </authorList>
    </citation>
    <scope>NUCLEOTIDE SEQUENCE</scope>
    <source>
        <strain evidence="3">CBS 123094</strain>
    </source>
</reference>
<keyword evidence="4" id="KW-1185">Reference proteome</keyword>
<feature type="compositionally biased region" description="Polar residues" evidence="1">
    <location>
        <begin position="159"/>
        <end position="185"/>
    </location>
</feature>